<gene>
    <name evidence="1" type="ORF">HBO38_36090</name>
</gene>
<sequence length="109" mass="12070">MSLHTSSPLPAKAEADVIKEQWHQAYQSARIEMRRNPEADSTIRGIKWTALLIISNGRAQSIDPLTAPISQRLAASRSIKCDDSSPSRVSKRYRAGDDLTDNVETILHG</sequence>
<organism evidence="1 2">
    <name type="scientific">Pseudomonas veronii</name>
    <dbReference type="NCBI Taxonomy" id="76761"/>
    <lineage>
        <taxon>Bacteria</taxon>
        <taxon>Pseudomonadati</taxon>
        <taxon>Pseudomonadota</taxon>
        <taxon>Gammaproteobacteria</taxon>
        <taxon>Pseudomonadales</taxon>
        <taxon>Pseudomonadaceae</taxon>
        <taxon>Pseudomonas</taxon>
    </lineage>
</organism>
<proteinExistence type="predicted"/>
<name>A0A7Y1ADE0_PSEVE</name>
<comment type="caution">
    <text evidence="1">The sequence shown here is derived from an EMBL/GenBank/DDBJ whole genome shotgun (WGS) entry which is preliminary data.</text>
</comment>
<evidence type="ECO:0000313" key="2">
    <source>
        <dbReference type="Proteomes" id="UP000537729"/>
    </source>
</evidence>
<dbReference type="AlphaFoldDB" id="A0A7Y1ADE0"/>
<dbReference type="Proteomes" id="UP000537729">
    <property type="component" value="Unassembled WGS sequence"/>
</dbReference>
<reference evidence="1 2" key="1">
    <citation type="journal article" date="2020" name="Front. Microbiol.">
        <title>Genetic Organization of the aprX-lipA2 Operon Affects the Proteolytic Potential of Pseudomonas Species in Milk.</title>
        <authorList>
            <person name="Maier C."/>
            <person name="Huptas C."/>
            <person name="von Neubeck M."/>
            <person name="Scherer S."/>
            <person name="Wenning M."/>
            <person name="Lucking G."/>
        </authorList>
    </citation>
    <scope>NUCLEOTIDE SEQUENCE [LARGE SCALE GENOMIC DNA]</scope>
    <source>
        <strain evidence="1 2">DSM 16272</strain>
    </source>
</reference>
<dbReference type="EMBL" id="JAAQWG010000121">
    <property type="protein sequence ID" value="NMY13730.1"/>
    <property type="molecule type" value="Genomic_DNA"/>
</dbReference>
<evidence type="ECO:0000313" key="1">
    <source>
        <dbReference type="EMBL" id="NMY13730.1"/>
    </source>
</evidence>
<protein>
    <submittedName>
        <fullName evidence="1">Uncharacterized protein</fullName>
    </submittedName>
</protein>
<accession>A0A7Y1ADE0</accession>
<dbReference type="RefSeq" id="WP_149415232.1">
    <property type="nucleotide sequence ID" value="NZ_JAAQWD010000042.1"/>
</dbReference>